<feature type="compositionally biased region" description="Basic and acidic residues" evidence="1">
    <location>
        <begin position="850"/>
        <end position="868"/>
    </location>
</feature>
<feature type="region of interest" description="Disordered" evidence="1">
    <location>
        <begin position="507"/>
        <end position="565"/>
    </location>
</feature>
<feature type="compositionally biased region" description="Polar residues" evidence="1">
    <location>
        <begin position="638"/>
        <end position="666"/>
    </location>
</feature>
<accession>A0A976M6P2</accession>
<feature type="region of interest" description="Disordered" evidence="1">
    <location>
        <begin position="850"/>
        <end position="886"/>
    </location>
</feature>
<sequence length="1031" mass="117183">MLNLFLLISLLIANNSFCVKYVTLDVCQSNTQHFLTESSKVGGRPCTYHIPRGGVITTAVTYGNQSIWEPFYEGEIMGYLRFSHGESPVILVSSSVKSRKILKYYNMFEGVWVMFKEFDSLKNKQAREKGLEEKTYSENAGELLDNSAHGDESNEDARTPEEVKTAVSTMFSMATQAEDTQVKDTNQEDMEIDENKSDTGKSYGLLRSLTPRIDLRDFVKKHMEDNSESSDTEESLTFSNNELIIALEEFKETEAKRNEGDVGNEKNNYQAKKTPCTSRWDIKGAKDLDFNKVLTDLDVLQTFQVLITEEKARIENSLGCIQEESEQDLIDYENDFPDDFDESVYVQGIFLEVCKCNDCKKKGYKELHFVGHSDKDPPDVEKIEPSLGFVQVPTQYPGPQESEEKSLQVSINPETFPQISGILNSMTIEDVEPEVKKGQNSEVFYDIFKENFDPSKFAASLEYQDTELSVSDSDDSDEKDFELIEEQIDFLIDSLYPNLKHILTKTRTNNSQNSRQVEDANNAEVALTPMALSSDDDSDSEDDDKDSRDPIPMPTDIEPGPKQELQDSCFVDSNEKSSQVSETLNQSQVLYPKVIVVNGPTRPVPRPRSIPVPYPRTKFLKNLPDFETELKHSKSTDDIQTNSNDQQPSQVTQTEEGPPSQIQPDDSSAIAGNRALKLFSDDSDDDSDMTNPPRTILGQFLLEQPPDNYPSKKDLESADTESHHTLSEYAILKSKEPKNRALKNVKTFFRGFFTRISRSVSKHSSDKSKKSSRKRASSKDSKPQETDTEVSGGDKKDPEGATSEITKPSGSSVPTNKDLGARPKQQPPPKPPRSRLSQIIGEETFSIQLGDRDFVKYKDPDDTEDPTKDRKRRSTREEEKLQRMETTIKKHHLIFLRQRYIEEKERTRQKTKEIQLLTRELEQLRKELMTRHNLTDESITEASPVDESDTEVVDKVDNDTNQEKTPETAEDKEEKNDKEEEKKSKESCQPGENLEGPSNRKNDDEDDFDDIAKNFPHIHISRKKHQSCSVS</sequence>
<dbReference type="Proteomes" id="UP000244803">
    <property type="component" value="Chromosome 4"/>
</dbReference>
<feature type="compositionally biased region" description="Basic and acidic residues" evidence="1">
    <location>
        <begin position="710"/>
        <end position="723"/>
    </location>
</feature>
<feature type="compositionally biased region" description="Basic and acidic residues" evidence="1">
    <location>
        <begin position="875"/>
        <end position="886"/>
    </location>
</feature>
<organism evidence="3 4">
    <name type="scientific">Theileria orientalis</name>
    <dbReference type="NCBI Taxonomy" id="68886"/>
    <lineage>
        <taxon>Eukaryota</taxon>
        <taxon>Sar</taxon>
        <taxon>Alveolata</taxon>
        <taxon>Apicomplexa</taxon>
        <taxon>Aconoidasida</taxon>
        <taxon>Piroplasmida</taxon>
        <taxon>Theileriidae</taxon>
        <taxon>Theileria</taxon>
    </lineage>
</organism>
<feature type="region of interest" description="Disordered" evidence="1">
    <location>
        <begin position="679"/>
        <end position="723"/>
    </location>
</feature>
<evidence type="ECO:0000313" key="4">
    <source>
        <dbReference type="Proteomes" id="UP000244803"/>
    </source>
</evidence>
<proteinExistence type="predicted"/>
<feature type="region of interest" description="Disordered" evidence="1">
    <location>
        <begin position="759"/>
        <end position="838"/>
    </location>
</feature>
<dbReference type="EMBL" id="CP056067">
    <property type="protein sequence ID" value="UKJ89466.2"/>
    <property type="molecule type" value="Genomic_DNA"/>
</dbReference>
<name>A0A976M6P2_THEOR</name>
<feature type="compositionally biased region" description="Basic and acidic residues" evidence="1">
    <location>
        <begin position="952"/>
        <end position="986"/>
    </location>
</feature>
<feature type="compositionally biased region" description="Polar residues" evidence="1">
    <location>
        <begin position="803"/>
        <end position="815"/>
    </location>
</feature>
<evidence type="ECO:0000256" key="1">
    <source>
        <dbReference type="SAM" id="MobiDB-lite"/>
    </source>
</evidence>
<feature type="compositionally biased region" description="Basic residues" evidence="1">
    <location>
        <begin position="1019"/>
        <end position="1031"/>
    </location>
</feature>
<feature type="region of interest" description="Disordered" evidence="1">
    <location>
        <begin position="175"/>
        <end position="199"/>
    </location>
</feature>
<feature type="region of interest" description="Disordered" evidence="1">
    <location>
        <begin position="129"/>
        <end position="163"/>
    </location>
</feature>
<feature type="compositionally biased region" description="Pro residues" evidence="1">
    <location>
        <begin position="602"/>
        <end position="614"/>
    </location>
</feature>
<feature type="compositionally biased region" description="Acidic residues" evidence="1">
    <location>
        <begin position="534"/>
        <end position="544"/>
    </location>
</feature>
<dbReference type="AlphaFoldDB" id="A0A976M6P2"/>
<keyword evidence="2" id="KW-0732">Signal</keyword>
<protein>
    <submittedName>
        <fullName evidence="3">Uncharacterized protein</fullName>
    </submittedName>
</protein>
<feature type="signal peptide" evidence="2">
    <location>
        <begin position="1"/>
        <end position="18"/>
    </location>
</feature>
<evidence type="ECO:0000256" key="2">
    <source>
        <dbReference type="SAM" id="SignalP"/>
    </source>
</evidence>
<feature type="region of interest" description="Disordered" evidence="1">
    <location>
        <begin position="631"/>
        <end position="667"/>
    </location>
</feature>
<gene>
    <name evidence="3" type="ORF">MACJ_002717</name>
</gene>
<evidence type="ECO:0000313" key="3">
    <source>
        <dbReference type="EMBL" id="UKJ89466.2"/>
    </source>
</evidence>
<feature type="compositionally biased region" description="Basic and acidic residues" evidence="1">
    <location>
        <begin position="148"/>
        <end position="163"/>
    </location>
</feature>
<feature type="region of interest" description="Disordered" evidence="1">
    <location>
        <begin position="598"/>
        <end position="618"/>
    </location>
</feature>
<reference evidence="3" key="1">
    <citation type="submission" date="2022-07" db="EMBL/GenBank/DDBJ databases">
        <title>Evaluation of T. orientalis genome assembly methods using nanopore sequencing and analysis of variation between genomes.</title>
        <authorList>
            <person name="Yam J."/>
            <person name="Micallef M.L."/>
            <person name="Liu M."/>
            <person name="Djordjevic S.P."/>
            <person name="Bogema D.R."/>
            <person name="Jenkins C."/>
        </authorList>
    </citation>
    <scope>NUCLEOTIDE SEQUENCE</scope>
    <source>
        <strain evidence="3">Fish Creek</strain>
    </source>
</reference>
<dbReference type="OrthoDB" id="10667909at2759"/>
<feature type="region of interest" description="Disordered" evidence="1">
    <location>
        <begin position="929"/>
        <end position="1031"/>
    </location>
</feature>
<feature type="chain" id="PRO_5036902746" evidence="2">
    <location>
        <begin position="19"/>
        <end position="1031"/>
    </location>
</feature>